<dbReference type="OrthoDB" id="8265366at2"/>
<gene>
    <name evidence="2" type="ORF">CQ13_25475</name>
</gene>
<proteinExistence type="predicted"/>
<name>A0A0R3MXN6_9BRAD</name>
<evidence type="ECO:0000256" key="1">
    <source>
        <dbReference type="SAM" id="SignalP"/>
    </source>
</evidence>
<dbReference type="RefSeq" id="WP_057844255.1">
    <property type="nucleotide sequence ID" value="NZ_LLYA01000155.1"/>
</dbReference>
<protein>
    <submittedName>
        <fullName evidence="2">Uncharacterized protein</fullName>
    </submittedName>
</protein>
<dbReference type="Proteomes" id="UP000052023">
    <property type="component" value="Unassembled WGS sequence"/>
</dbReference>
<dbReference type="AlphaFoldDB" id="A0A0R3MXN6"/>
<keyword evidence="3" id="KW-1185">Reference proteome</keyword>
<organism evidence="2 3">
    <name type="scientific">Bradyrhizobium retamae</name>
    <dbReference type="NCBI Taxonomy" id="1300035"/>
    <lineage>
        <taxon>Bacteria</taxon>
        <taxon>Pseudomonadati</taxon>
        <taxon>Pseudomonadota</taxon>
        <taxon>Alphaproteobacteria</taxon>
        <taxon>Hyphomicrobiales</taxon>
        <taxon>Nitrobacteraceae</taxon>
        <taxon>Bradyrhizobium</taxon>
    </lineage>
</organism>
<reference evidence="2 3" key="1">
    <citation type="submission" date="2014-03" db="EMBL/GenBank/DDBJ databases">
        <title>Bradyrhizobium valentinum sp. nov., isolated from effective nodules of Lupinus mariae-josephae, a lupine endemic of basic-lime soils in Eastern Spain.</title>
        <authorList>
            <person name="Duran D."/>
            <person name="Rey L."/>
            <person name="Navarro A."/>
            <person name="Busquets A."/>
            <person name="Imperial J."/>
            <person name="Ruiz-Argueso T."/>
        </authorList>
    </citation>
    <scope>NUCLEOTIDE SEQUENCE [LARGE SCALE GENOMIC DNA]</scope>
    <source>
        <strain evidence="2 3">Ro19</strain>
    </source>
</reference>
<evidence type="ECO:0000313" key="2">
    <source>
        <dbReference type="EMBL" id="KRR24334.1"/>
    </source>
</evidence>
<feature type="chain" id="PRO_5006444691" evidence="1">
    <location>
        <begin position="21"/>
        <end position="142"/>
    </location>
</feature>
<feature type="signal peptide" evidence="1">
    <location>
        <begin position="1"/>
        <end position="20"/>
    </location>
</feature>
<keyword evidence="1" id="KW-0732">Signal</keyword>
<sequence>MLRWTMSLLIATFAIGTAVAADAAAATKRAAVRAASKLPPGLPRAHYNYRTTVAPGSAPLYVRRGRQLVVVAEDEPEVLIKPVGVVPYVPLIRGTPLLPGSSTLPGYYGTSHSYSYDGPYYGGSYTPYWARLPYACGVYGYC</sequence>
<evidence type="ECO:0000313" key="3">
    <source>
        <dbReference type="Proteomes" id="UP000052023"/>
    </source>
</evidence>
<accession>A0A0R3MXN6</accession>
<comment type="caution">
    <text evidence="2">The sequence shown here is derived from an EMBL/GenBank/DDBJ whole genome shotgun (WGS) entry which is preliminary data.</text>
</comment>
<dbReference type="EMBL" id="LLYA01000155">
    <property type="protein sequence ID" value="KRR24334.1"/>
    <property type="molecule type" value="Genomic_DNA"/>
</dbReference>